<evidence type="ECO:0000313" key="4">
    <source>
        <dbReference type="Proteomes" id="UP000263486"/>
    </source>
</evidence>
<feature type="transmembrane region" description="Helical" evidence="1">
    <location>
        <begin position="188"/>
        <end position="206"/>
    </location>
</feature>
<keyword evidence="3" id="KW-0406">Ion transport</keyword>
<evidence type="ECO:0000256" key="1">
    <source>
        <dbReference type="SAM" id="Phobius"/>
    </source>
</evidence>
<reference evidence="3 4" key="1">
    <citation type="submission" date="2018-08" db="EMBL/GenBank/DDBJ databases">
        <title>Draft genome sequence of Psychrilyobacter sp. strain SD5 isolated from Black Sea water.</title>
        <authorList>
            <person name="Yadav S."/>
            <person name="Villanueva L."/>
            <person name="Damste J.S.S."/>
        </authorList>
    </citation>
    <scope>NUCLEOTIDE SEQUENCE [LARGE SCALE GENOMIC DNA]</scope>
    <source>
        <strain evidence="3 4">SD5</strain>
    </source>
</reference>
<dbReference type="InterPro" id="IPR013099">
    <property type="entry name" value="K_chnl_dom"/>
</dbReference>
<accession>A0ABX9KG48</accession>
<gene>
    <name evidence="3" type="ORF">DYH56_09365</name>
</gene>
<feature type="transmembrane region" description="Helical" evidence="1">
    <location>
        <begin position="71"/>
        <end position="90"/>
    </location>
</feature>
<dbReference type="Gene3D" id="1.10.287.70">
    <property type="match status" value="1"/>
</dbReference>
<sequence>MVRKKMKKGLMNTVILLIISIILGNTLRIDASIDENLKVKMYYSLAIFMNLIPITYFLFKFRVAKKRPIFFMGFIFYYLIILPIWMSFAFEEGMVGKLGLTRDSLTSLKWIIILNLIFLLISQLFIFKYVFVDILSGRRRGKSNDIGIVFLTYITLGIIFGFLYILLIENNPNALGGMILEGLGAKGLYFRGMYFSFITLTSVGYGEIVPISLAAQALTILESVMGVLLLSFSLGIVFSSNLNIKEEQERIEKENLQKKNINGDISPEKYEELKRTLMTEFQDSLDRNIERYMEEKDKK</sequence>
<feature type="transmembrane region" description="Helical" evidence="1">
    <location>
        <begin position="41"/>
        <end position="59"/>
    </location>
</feature>
<keyword evidence="1" id="KW-1133">Transmembrane helix</keyword>
<feature type="transmembrane region" description="Helical" evidence="1">
    <location>
        <begin position="218"/>
        <end position="238"/>
    </location>
</feature>
<dbReference type="Pfam" id="PF07885">
    <property type="entry name" value="Ion_trans_2"/>
    <property type="match status" value="1"/>
</dbReference>
<dbReference type="SUPFAM" id="SSF81324">
    <property type="entry name" value="Voltage-gated potassium channels"/>
    <property type="match status" value="1"/>
</dbReference>
<feature type="transmembrane region" description="Helical" evidence="1">
    <location>
        <begin position="110"/>
        <end position="134"/>
    </location>
</feature>
<keyword evidence="3" id="KW-0407">Ion channel</keyword>
<protein>
    <submittedName>
        <fullName evidence="3">Two pore domain potassium channel family protein</fullName>
    </submittedName>
</protein>
<feature type="domain" description="Potassium channel" evidence="2">
    <location>
        <begin position="154"/>
        <end position="238"/>
    </location>
</feature>
<name>A0ABX9KG48_9FUSO</name>
<proteinExistence type="predicted"/>
<evidence type="ECO:0000259" key="2">
    <source>
        <dbReference type="Pfam" id="PF07885"/>
    </source>
</evidence>
<comment type="caution">
    <text evidence="3">The sequence shown here is derived from an EMBL/GenBank/DDBJ whole genome shotgun (WGS) entry which is preliminary data.</text>
</comment>
<keyword evidence="4" id="KW-1185">Reference proteome</keyword>
<evidence type="ECO:0000313" key="3">
    <source>
        <dbReference type="EMBL" id="REI40864.1"/>
    </source>
</evidence>
<keyword evidence="1" id="KW-0472">Membrane</keyword>
<keyword evidence="3" id="KW-0813">Transport</keyword>
<dbReference type="Proteomes" id="UP000263486">
    <property type="component" value="Unassembled WGS sequence"/>
</dbReference>
<organism evidence="3 4">
    <name type="scientific">Psychrilyobacter piezotolerans</name>
    <dbReference type="NCBI Taxonomy" id="2293438"/>
    <lineage>
        <taxon>Bacteria</taxon>
        <taxon>Fusobacteriati</taxon>
        <taxon>Fusobacteriota</taxon>
        <taxon>Fusobacteriia</taxon>
        <taxon>Fusobacteriales</taxon>
        <taxon>Fusobacteriaceae</taxon>
        <taxon>Psychrilyobacter</taxon>
    </lineage>
</organism>
<dbReference type="EMBL" id="QUAJ01000015">
    <property type="protein sequence ID" value="REI40864.1"/>
    <property type="molecule type" value="Genomic_DNA"/>
</dbReference>
<keyword evidence="1" id="KW-0812">Transmembrane</keyword>
<feature type="transmembrane region" description="Helical" evidence="1">
    <location>
        <begin position="146"/>
        <end position="168"/>
    </location>
</feature>
<dbReference type="GO" id="GO:0034220">
    <property type="term" value="P:monoatomic ion transmembrane transport"/>
    <property type="evidence" value="ECO:0007669"/>
    <property type="project" value="UniProtKB-KW"/>
</dbReference>